<dbReference type="EMBL" id="VIEB01000556">
    <property type="protein sequence ID" value="TQD86763.1"/>
    <property type="molecule type" value="Genomic_DNA"/>
</dbReference>
<evidence type="ECO:0000256" key="4">
    <source>
        <dbReference type="SAM" id="Coils"/>
    </source>
</evidence>
<name>A0A540LJX6_MALBA</name>
<dbReference type="PANTHER" id="PTHR12542">
    <property type="entry name" value="EXOCYST COMPLEX PROTEIN EXO70"/>
    <property type="match status" value="1"/>
</dbReference>
<dbReference type="GO" id="GO:0006887">
    <property type="term" value="P:exocytosis"/>
    <property type="evidence" value="ECO:0007669"/>
    <property type="project" value="UniProtKB-KW"/>
</dbReference>
<dbReference type="AlphaFoldDB" id="A0A540LJX6"/>
<evidence type="ECO:0000259" key="5">
    <source>
        <dbReference type="Pfam" id="PF03081"/>
    </source>
</evidence>
<accession>A0A540LJX6</accession>
<protein>
    <recommendedName>
        <fullName evidence="3">Exocyst subunit Exo70 family protein</fullName>
    </recommendedName>
</protein>
<evidence type="ECO:0000256" key="3">
    <source>
        <dbReference type="RuleBase" id="RU365026"/>
    </source>
</evidence>
<dbReference type="Gene3D" id="1.20.1280.170">
    <property type="entry name" value="Exocyst complex component Exo70"/>
    <property type="match status" value="2"/>
</dbReference>
<comment type="caution">
    <text evidence="6">The sequence shown here is derived from an EMBL/GenBank/DDBJ whole genome shotgun (WGS) entry which is preliminary data.</text>
</comment>
<sequence length="494" mass="55584">MAHSVNDNSIESLISASKALRLSLQKSQGIGSALEKAGNRFEEINHRLPSLEAAVRPIRADKEALAAVGGHINRAVGPAAAVLKVFDAVHGLEKSLLSDPRSDLPGYLSVLKRLEEALRFLGDNCGLAIQWLEDIVEYLEDNAVADDRYLSNLKKSLKSLRELQSEEEKADLDGGLLEAALEKLENEFRRLLTENSVPLPMSSSSSLGEQACIAPSPLPVLVKLQRQNPPPQDGSVPKLVSFITDYCNKLLGDDYKPILTQVLIIYRSWKHEKFQEGLLINEVLEIVKAIELNLEAWIKAYEDTSLASLFAMNNHWHLYKHLKGTKLGVLLGDAWLREHEQYKDYYFTVFLRDSWGKLPGHLSREGLILFSGGRATARDLVKKRLKSFNETFDDMYKKQSSWVMSDKDLREKTCQLIVQAVVPVYRSYMQNYGPLVEQDASSSKYAKYSVQTFEKMLMSLFQPKPVRYGSFKGRQMSGKFNGVADLRRTTSAVV</sequence>
<dbReference type="Pfam" id="PF03081">
    <property type="entry name" value="Exo70_C"/>
    <property type="match status" value="1"/>
</dbReference>
<evidence type="ECO:0000256" key="2">
    <source>
        <dbReference type="ARBA" id="ARBA00022448"/>
    </source>
</evidence>
<keyword evidence="3" id="KW-0268">Exocytosis</keyword>
<dbReference type="SUPFAM" id="SSF74788">
    <property type="entry name" value="Cullin repeat-like"/>
    <property type="match status" value="2"/>
</dbReference>
<gene>
    <name evidence="6" type="ORF">C1H46_027636</name>
</gene>
<keyword evidence="7" id="KW-1185">Reference proteome</keyword>
<dbReference type="Proteomes" id="UP000315295">
    <property type="component" value="Unassembled WGS sequence"/>
</dbReference>
<feature type="coiled-coil region" evidence="4">
    <location>
        <begin position="150"/>
        <end position="194"/>
    </location>
</feature>
<dbReference type="InterPro" id="IPR016159">
    <property type="entry name" value="Cullin_repeat-like_dom_sf"/>
</dbReference>
<dbReference type="InterPro" id="IPR004140">
    <property type="entry name" value="Exo70"/>
</dbReference>
<comment type="function">
    <text evidence="3">Component of the exocyst complex.</text>
</comment>
<dbReference type="GO" id="GO:0000145">
    <property type="term" value="C:exocyst"/>
    <property type="evidence" value="ECO:0007669"/>
    <property type="project" value="InterPro"/>
</dbReference>
<keyword evidence="2 3" id="KW-0813">Transport</keyword>
<dbReference type="GO" id="GO:0005546">
    <property type="term" value="F:phosphatidylinositol-4,5-bisphosphate binding"/>
    <property type="evidence" value="ECO:0007669"/>
    <property type="project" value="InterPro"/>
</dbReference>
<dbReference type="STRING" id="106549.A0A540LJX6"/>
<evidence type="ECO:0000313" key="7">
    <source>
        <dbReference type="Proteomes" id="UP000315295"/>
    </source>
</evidence>
<organism evidence="6 7">
    <name type="scientific">Malus baccata</name>
    <name type="common">Siberian crab apple</name>
    <name type="synonym">Pyrus baccata</name>
    <dbReference type="NCBI Taxonomy" id="106549"/>
    <lineage>
        <taxon>Eukaryota</taxon>
        <taxon>Viridiplantae</taxon>
        <taxon>Streptophyta</taxon>
        <taxon>Embryophyta</taxon>
        <taxon>Tracheophyta</taxon>
        <taxon>Spermatophyta</taxon>
        <taxon>Magnoliopsida</taxon>
        <taxon>eudicotyledons</taxon>
        <taxon>Gunneridae</taxon>
        <taxon>Pentapetalae</taxon>
        <taxon>rosids</taxon>
        <taxon>fabids</taxon>
        <taxon>Rosales</taxon>
        <taxon>Rosaceae</taxon>
        <taxon>Amygdaloideae</taxon>
        <taxon>Maleae</taxon>
        <taxon>Malus</taxon>
    </lineage>
</organism>
<reference evidence="6 7" key="1">
    <citation type="journal article" date="2019" name="G3 (Bethesda)">
        <title>Sequencing of a Wild Apple (Malus baccata) Genome Unravels the Differences Between Cultivated and Wild Apple Species Regarding Disease Resistance and Cold Tolerance.</title>
        <authorList>
            <person name="Chen X."/>
        </authorList>
    </citation>
    <scope>NUCLEOTIDE SEQUENCE [LARGE SCALE GENOMIC DNA]</scope>
    <source>
        <strain evidence="7">cv. Shandingzi</strain>
        <tissue evidence="6">Leaves</tissue>
    </source>
</reference>
<feature type="domain" description="Exocyst complex subunit Exo70 C-terminal" evidence="5">
    <location>
        <begin position="181"/>
        <end position="458"/>
    </location>
</feature>
<keyword evidence="3" id="KW-0653">Protein transport</keyword>
<keyword evidence="4" id="KW-0175">Coiled coil</keyword>
<evidence type="ECO:0000313" key="6">
    <source>
        <dbReference type="EMBL" id="TQD86763.1"/>
    </source>
</evidence>
<proteinExistence type="inferred from homology"/>
<dbReference type="InterPro" id="IPR046364">
    <property type="entry name" value="Exo70_C"/>
</dbReference>
<evidence type="ECO:0000256" key="1">
    <source>
        <dbReference type="ARBA" id="ARBA00006756"/>
    </source>
</evidence>
<comment type="similarity">
    <text evidence="1 3">Belongs to the EXO70 family.</text>
</comment>
<dbReference type="GO" id="GO:0015031">
    <property type="term" value="P:protein transport"/>
    <property type="evidence" value="ECO:0007669"/>
    <property type="project" value="UniProtKB-KW"/>
</dbReference>
<dbReference type="PANTHER" id="PTHR12542:SF85">
    <property type="entry name" value="EXOCYST SUBUNIT EXO70 FAMILY PROTEIN"/>
    <property type="match status" value="1"/>
</dbReference>